<evidence type="ECO:0000256" key="3">
    <source>
        <dbReference type="ARBA" id="ARBA00023125"/>
    </source>
</evidence>
<dbReference type="GO" id="GO:0003700">
    <property type="term" value="F:DNA-binding transcription factor activity"/>
    <property type="evidence" value="ECO:0007669"/>
    <property type="project" value="InterPro"/>
</dbReference>
<dbReference type="InterPro" id="IPR036390">
    <property type="entry name" value="WH_DNA-bd_sf"/>
</dbReference>
<sequence length="310" mass="34084">MSLTKDAVQVFLAVLDKGSFSAAARSIGRVPSAVSMTIANLEADLNLELFDRRGREPQPTAAALALQAKARFMLQQFELWEAQALALSTGLESCLCLAIAPELLASDWATPLARLAERFPTLDVQVLAAPEADAIRMLHEGRVQLALVFENPNFDSRECCQETTQETLLAVIAPHHPAIVGGRKLRIDELAEHRQIVVAGRDPEALQPRFLQAHHHWRTDSHTAALRMMQAGLGWGYLPESLVRPQLHAGTLVELALTNISQLSLWVDLVWSNSKPLGLGAQHFIELVREQRQAAVSVPSVGKTRTKSVR</sequence>
<keyword evidence="2" id="KW-0805">Transcription regulation</keyword>
<dbReference type="InterPro" id="IPR000847">
    <property type="entry name" value="LysR_HTH_N"/>
</dbReference>
<dbReference type="PANTHER" id="PTHR30126:SF91">
    <property type="entry name" value="LYSR FAMILY TRANSCRIPTIONAL REGULATOR"/>
    <property type="match status" value="1"/>
</dbReference>
<keyword evidence="4" id="KW-0804">Transcription</keyword>
<keyword evidence="3" id="KW-0238">DNA-binding</keyword>
<dbReference type="Pfam" id="PF00126">
    <property type="entry name" value="HTH_1"/>
    <property type="match status" value="1"/>
</dbReference>
<feature type="domain" description="HTH lysR-type" evidence="5">
    <location>
        <begin position="1"/>
        <end position="60"/>
    </location>
</feature>
<comment type="caution">
    <text evidence="6">The sequence shown here is derived from an EMBL/GenBank/DDBJ whole genome shotgun (WGS) entry which is preliminary data.</text>
</comment>
<protein>
    <submittedName>
        <fullName evidence="6">LysR family transcriptional regulator</fullName>
    </submittedName>
</protein>
<evidence type="ECO:0000313" key="7">
    <source>
        <dbReference type="Proteomes" id="UP001143328"/>
    </source>
</evidence>
<dbReference type="GO" id="GO:0000976">
    <property type="term" value="F:transcription cis-regulatory region binding"/>
    <property type="evidence" value="ECO:0007669"/>
    <property type="project" value="TreeGrafter"/>
</dbReference>
<reference evidence="6" key="2">
    <citation type="submission" date="2023-01" db="EMBL/GenBank/DDBJ databases">
        <authorList>
            <person name="Sun Q."/>
            <person name="Evtushenko L."/>
        </authorList>
    </citation>
    <scope>NUCLEOTIDE SEQUENCE</scope>
    <source>
        <strain evidence="6">VKM B-2935</strain>
    </source>
</reference>
<dbReference type="Gene3D" id="1.10.10.10">
    <property type="entry name" value="Winged helix-like DNA-binding domain superfamily/Winged helix DNA-binding domain"/>
    <property type="match status" value="1"/>
</dbReference>
<accession>A0A9W6K429</accession>
<dbReference type="SUPFAM" id="SSF46785">
    <property type="entry name" value="Winged helix' DNA-binding domain"/>
    <property type="match status" value="1"/>
</dbReference>
<dbReference type="RefSeq" id="WP_271194122.1">
    <property type="nucleotide sequence ID" value="NZ_BSFN01000002.1"/>
</dbReference>
<evidence type="ECO:0000256" key="4">
    <source>
        <dbReference type="ARBA" id="ARBA00023163"/>
    </source>
</evidence>
<dbReference type="Gene3D" id="3.40.190.290">
    <property type="match status" value="1"/>
</dbReference>
<comment type="similarity">
    <text evidence="1">Belongs to the LysR transcriptional regulatory family.</text>
</comment>
<dbReference type="InterPro" id="IPR036388">
    <property type="entry name" value="WH-like_DNA-bd_sf"/>
</dbReference>
<evidence type="ECO:0000313" key="6">
    <source>
        <dbReference type="EMBL" id="GLK87873.1"/>
    </source>
</evidence>
<dbReference type="Pfam" id="PF03466">
    <property type="entry name" value="LysR_substrate"/>
    <property type="match status" value="1"/>
</dbReference>
<gene>
    <name evidence="6" type="primary">yahB</name>
    <name evidence="6" type="ORF">GCM10017655_09350</name>
</gene>
<dbReference type="AlphaFoldDB" id="A0A9W6K429"/>
<reference evidence="6" key="1">
    <citation type="journal article" date="2014" name="Int. J. Syst. Evol. Microbiol.">
        <title>Complete genome sequence of Corynebacterium casei LMG S-19264T (=DSM 44701T), isolated from a smear-ripened cheese.</title>
        <authorList>
            <consortium name="US DOE Joint Genome Institute (JGI-PGF)"/>
            <person name="Walter F."/>
            <person name="Albersmeier A."/>
            <person name="Kalinowski J."/>
            <person name="Ruckert C."/>
        </authorList>
    </citation>
    <scope>NUCLEOTIDE SEQUENCE</scope>
    <source>
        <strain evidence="6">VKM B-2935</strain>
    </source>
</reference>
<name>A0A9W6K429_9PSED</name>
<dbReference type="SUPFAM" id="SSF53850">
    <property type="entry name" value="Periplasmic binding protein-like II"/>
    <property type="match status" value="1"/>
</dbReference>
<organism evidence="6 7">
    <name type="scientific">Pseudomonas turukhanskensis</name>
    <dbReference type="NCBI Taxonomy" id="1806536"/>
    <lineage>
        <taxon>Bacteria</taxon>
        <taxon>Pseudomonadati</taxon>
        <taxon>Pseudomonadota</taxon>
        <taxon>Gammaproteobacteria</taxon>
        <taxon>Pseudomonadales</taxon>
        <taxon>Pseudomonadaceae</taxon>
        <taxon>Pseudomonas</taxon>
    </lineage>
</organism>
<dbReference type="InterPro" id="IPR005119">
    <property type="entry name" value="LysR_subst-bd"/>
</dbReference>
<dbReference type="Proteomes" id="UP001143328">
    <property type="component" value="Unassembled WGS sequence"/>
</dbReference>
<evidence type="ECO:0000259" key="5">
    <source>
        <dbReference type="PROSITE" id="PS50931"/>
    </source>
</evidence>
<dbReference type="EMBL" id="BSFN01000002">
    <property type="protein sequence ID" value="GLK87873.1"/>
    <property type="molecule type" value="Genomic_DNA"/>
</dbReference>
<dbReference type="PROSITE" id="PS50931">
    <property type="entry name" value="HTH_LYSR"/>
    <property type="match status" value="1"/>
</dbReference>
<evidence type="ECO:0000256" key="1">
    <source>
        <dbReference type="ARBA" id="ARBA00009437"/>
    </source>
</evidence>
<evidence type="ECO:0000256" key="2">
    <source>
        <dbReference type="ARBA" id="ARBA00023015"/>
    </source>
</evidence>
<proteinExistence type="inferred from homology"/>
<keyword evidence="7" id="KW-1185">Reference proteome</keyword>
<dbReference type="PANTHER" id="PTHR30126">
    <property type="entry name" value="HTH-TYPE TRANSCRIPTIONAL REGULATOR"/>
    <property type="match status" value="1"/>
</dbReference>
<dbReference type="CDD" id="cd05466">
    <property type="entry name" value="PBP2_LTTR_substrate"/>
    <property type="match status" value="1"/>
</dbReference>